<dbReference type="Pfam" id="PF13936">
    <property type="entry name" value="HTH_38"/>
    <property type="match status" value="1"/>
</dbReference>
<dbReference type="NCBIfam" id="NF033563">
    <property type="entry name" value="transpos_IS30"/>
    <property type="match status" value="1"/>
</dbReference>
<dbReference type="GO" id="GO:0015074">
    <property type="term" value="P:DNA integration"/>
    <property type="evidence" value="ECO:0007669"/>
    <property type="project" value="InterPro"/>
</dbReference>
<dbReference type="InterPro" id="IPR051917">
    <property type="entry name" value="Transposase-Integrase"/>
</dbReference>
<dbReference type="GO" id="GO:0005829">
    <property type="term" value="C:cytosol"/>
    <property type="evidence" value="ECO:0007669"/>
    <property type="project" value="TreeGrafter"/>
</dbReference>
<dbReference type="EMBL" id="MVHU01000027">
    <property type="protein sequence ID" value="ORA77879.1"/>
    <property type="molecule type" value="Genomic_DNA"/>
</dbReference>
<dbReference type="Proteomes" id="UP000192713">
    <property type="component" value="Unassembled WGS sequence"/>
</dbReference>
<dbReference type="InterPro" id="IPR009057">
    <property type="entry name" value="Homeodomain-like_sf"/>
</dbReference>
<evidence type="ECO:0000313" key="5">
    <source>
        <dbReference type="Proteomes" id="UP000192713"/>
    </source>
</evidence>
<feature type="region of interest" description="Disordered" evidence="2">
    <location>
        <begin position="170"/>
        <end position="196"/>
    </location>
</feature>
<feature type="domain" description="Integrase catalytic" evidence="3">
    <location>
        <begin position="204"/>
        <end position="366"/>
    </location>
</feature>
<dbReference type="PANTHER" id="PTHR10948">
    <property type="entry name" value="TRANSPOSASE"/>
    <property type="match status" value="1"/>
</dbReference>
<dbReference type="InterPro" id="IPR025246">
    <property type="entry name" value="IS30-like_HTH"/>
</dbReference>
<reference evidence="4 5" key="1">
    <citation type="submission" date="2017-02" db="EMBL/GenBank/DDBJ databases">
        <title>The new phylogeny of genus Mycobacterium.</title>
        <authorList>
            <person name="Tortoli E."/>
            <person name="Trovato A."/>
            <person name="Cirillo D.M."/>
        </authorList>
    </citation>
    <scope>NUCLEOTIDE SEQUENCE [LARGE SCALE GENOMIC DNA]</scope>
    <source>
        <strain evidence="4 5">DSM 45093</strain>
    </source>
</reference>
<feature type="compositionally biased region" description="Basic residues" evidence="2">
    <location>
        <begin position="170"/>
        <end position="195"/>
    </location>
</feature>
<dbReference type="PANTHER" id="PTHR10948:SF23">
    <property type="entry name" value="TRANSPOSASE INSI FOR INSERTION SEQUENCE ELEMENT IS30A-RELATED"/>
    <property type="match status" value="1"/>
</dbReference>
<proteinExistence type="predicted"/>
<organism evidence="4 5">
    <name type="scientific">Mycolicibacter kumamotonensis</name>
    <dbReference type="NCBI Taxonomy" id="354243"/>
    <lineage>
        <taxon>Bacteria</taxon>
        <taxon>Bacillati</taxon>
        <taxon>Actinomycetota</taxon>
        <taxon>Actinomycetes</taxon>
        <taxon>Mycobacteriales</taxon>
        <taxon>Mycobacteriaceae</taxon>
        <taxon>Mycolicibacter</taxon>
    </lineage>
</organism>
<dbReference type="Pfam" id="PF00665">
    <property type="entry name" value="rve"/>
    <property type="match status" value="1"/>
</dbReference>
<evidence type="ECO:0000256" key="2">
    <source>
        <dbReference type="SAM" id="MobiDB-lite"/>
    </source>
</evidence>
<gene>
    <name evidence="4" type="ORF">BST28_16455</name>
</gene>
<dbReference type="GO" id="GO:0003676">
    <property type="term" value="F:nucleic acid binding"/>
    <property type="evidence" value="ECO:0007669"/>
    <property type="project" value="InterPro"/>
</dbReference>
<protein>
    <submittedName>
        <fullName evidence="4">IS30 family transposase</fullName>
    </submittedName>
</protein>
<dbReference type="SUPFAM" id="SSF46689">
    <property type="entry name" value="Homeodomain-like"/>
    <property type="match status" value="1"/>
</dbReference>
<dbReference type="PROSITE" id="PS50994">
    <property type="entry name" value="INTEGRASE"/>
    <property type="match status" value="1"/>
</dbReference>
<comment type="caution">
    <text evidence="4">The sequence shown here is derived from an EMBL/GenBank/DDBJ whole genome shotgun (WGS) entry which is preliminary data.</text>
</comment>
<dbReference type="AlphaFoldDB" id="A0A1X0E022"/>
<dbReference type="InterPro" id="IPR053392">
    <property type="entry name" value="Transposase_IS30-like"/>
</dbReference>
<dbReference type="Gene3D" id="1.10.10.60">
    <property type="entry name" value="Homeodomain-like"/>
    <property type="match status" value="1"/>
</dbReference>
<dbReference type="InterPro" id="IPR036397">
    <property type="entry name" value="RNaseH_sf"/>
</dbReference>
<dbReference type="InterPro" id="IPR012337">
    <property type="entry name" value="RNaseH-like_sf"/>
</dbReference>
<sequence>MSRSSGTNWARGHKVYRNGVVIGFVAPLDRLAVRQISTRYLSEDERIEIADLRRSGLSLRAIAQKLSRSPSTISRELRRNTVPGRGYRPFDAHRRATVRRARQHRRRLDTNSDLSAVVSELLAQRWSPQQISRHLRLRFLDDPSMWLCHESIYQAVYQPNSRFLRPSRLAPHRRSPLRTGRDHRRAHHRKQRRNGRFQQPMLTIHDRPFPAIDRSEAGHWEGDLIIGDNHLSAIGTLVERQTRMVRLVHLPRADSDSLHAALVARMKDLPAALMRSITWDQGTEMARHLATTEKLGAPVYFCDSRSPWQRGSNENTNGLLRDYFPKGVTLINHPPAHLRAVEHELNHRPRMVLQDRCPADLFAALLASQKPSVLRR</sequence>
<dbReference type="GO" id="GO:0004803">
    <property type="term" value="F:transposase activity"/>
    <property type="evidence" value="ECO:0007669"/>
    <property type="project" value="TreeGrafter"/>
</dbReference>
<evidence type="ECO:0000313" key="4">
    <source>
        <dbReference type="EMBL" id="ORA77879.1"/>
    </source>
</evidence>
<dbReference type="InterPro" id="IPR001584">
    <property type="entry name" value="Integrase_cat-core"/>
</dbReference>
<dbReference type="SUPFAM" id="SSF53098">
    <property type="entry name" value="Ribonuclease H-like"/>
    <property type="match status" value="1"/>
</dbReference>
<dbReference type="GO" id="GO:0006310">
    <property type="term" value="P:DNA recombination"/>
    <property type="evidence" value="ECO:0007669"/>
    <property type="project" value="UniProtKB-KW"/>
</dbReference>
<evidence type="ECO:0000259" key="3">
    <source>
        <dbReference type="PROSITE" id="PS50994"/>
    </source>
</evidence>
<evidence type="ECO:0000256" key="1">
    <source>
        <dbReference type="ARBA" id="ARBA00023172"/>
    </source>
</evidence>
<name>A0A1X0E022_9MYCO</name>
<keyword evidence="1" id="KW-0233">DNA recombination</keyword>
<dbReference type="Gene3D" id="3.30.420.10">
    <property type="entry name" value="Ribonuclease H-like superfamily/Ribonuclease H"/>
    <property type="match status" value="1"/>
</dbReference>
<dbReference type="GO" id="GO:0032196">
    <property type="term" value="P:transposition"/>
    <property type="evidence" value="ECO:0007669"/>
    <property type="project" value="TreeGrafter"/>
</dbReference>
<accession>A0A1X0E022</accession>